<protein>
    <submittedName>
        <fullName evidence="1">Uncharacterized protein</fullName>
    </submittedName>
</protein>
<dbReference type="Proteomes" id="UP000634136">
    <property type="component" value="Unassembled WGS sequence"/>
</dbReference>
<name>A0A834TSB6_9FABA</name>
<dbReference type="AlphaFoldDB" id="A0A834TSB6"/>
<organism evidence="1 2">
    <name type="scientific">Senna tora</name>
    <dbReference type="NCBI Taxonomy" id="362788"/>
    <lineage>
        <taxon>Eukaryota</taxon>
        <taxon>Viridiplantae</taxon>
        <taxon>Streptophyta</taxon>
        <taxon>Embryophyta</taxon>
        <taxon>Tracheophyta</taxon>
        <taxon>Spermatophyta</taxon>
        <taxon>Magnoliopsida</taxon>
        <taxon>eudicotyledons</taxon>
        <taxon>Gunneridae</taxon>
        <taxon>Pentapetalae</taxon>
        <taxon>rosids</taxon>
        <taxon>fabids</taxon>
        <taxon>Fabales</taxon>
        <taxon>Fabaceae</taxon>
        <taxon>Caesalpinioideae</taxon>
        <taxon>Cassia clade</taxon>
        <taxon>Senna</taxon>
    </lineage>
</organism>
<evidence type="ECO:0000313" key="1">
    <source>
        <dbReference type="EMBL" id="KAF7826482.1"/>
    </source>
</evidence>
<comment type="caution">
    <text evidence="1">The sequence shown here is derived from an EMBL/GenBank/DDBJ whole genome shotgun (WGS) entry which is preliminary data.</text>
</comment>
<accession>A0A834TSB6</accession>
<evidence type="ECO:0000313" key="2">
    <source>
        <dbReference type="Proteomes" id="UP000634136"/>
    </source>
</evidence>
<dbReference type="EMBL" id="JAAIUW010000006">
    <property type="protein sequence ID" value="KAF7826482.1"/>
    <property type="molecule type" value="Genomic_DNA"/>
</dbReference>
<gene>
    <name evidence="1" type="ORF">G2W53_017646</name>
</gene>
<reference evidence="1" key="1">
    <citation type="submission" date="2020-09" db="EMBL/GenBank/DDBJ databases">
        <title>Genome-Enabled Discovery of Anthraquinone Biosynthesis in Senna tora.</title>
        <authorList>
            <person name="Kang S.-H."/>
            <person name="Pandey R.P."/>
            <person name="Lee C.-M."/>
            <person name="Sim J.-S."/>
            <person name="Jeong J.-T."/>
            <person name="Choi B.-S."/>
            <person name="Jung M."/>
            <person name="Ginzburg D."/>
            <person name="Zhao K."/>
            <person name="Won S.Y."/>
            <person name="Oh T.-J."/>
            <person name="Yu Y."/>
            <person name="Kim N.-H."/>
            <person name="Lee O.R."/>
            <person name="Lee T.-H."/>
            <person name="Bashyal P."/>
            <person name="Kim T.-S."/>
            <person name="Lee W.-H."/>
            <person name="Kawkins C."/>
            <person name="Kim C.-K."/>
            <person name="Kim J.S."/>
            <person name="Ahn B.O."/>
            <person name="Rhee S.Y."/>
            <person name="Sohng J.K."/>
        </authorList>
    </citation>
    <scope>NUCLEOTIDE SEQUENCE</scope>
    <source>
        <tissue evidence="1">Leaf</tissue>
    </source>
</reference>
<keyword evidence="2" id="KW-1185">Reference proteome</keyword>
<proteinExistence type="predicted"/>
<sequence>MLETPYWEVSCINELTYQTMCLIVSIGLNSFRLNMHYLASSISWWRWGSGISGVFKATNDTASALNNFTNMILTPMKSLSAMKWWKVVGLPG</sequence>